<sequence>MGLPVDTVKSRFVTVRVCPVWADCVPKSSRICECEVS</sequence>
<dbReference type="AlphaFoldDB" id="A0A7J9IE78"/>
<evidence type="ECO:0000313" key="2">
    <source>
        <dbReference type="Proteomes" id="UP000593560"/>
    </source>
</evidence>
<evidence type="ECO:0000313" key="1">
    <source>
        <dbReference type="EMBL" id="MBA0820386.1"/>
    </source>
</evidence>
<comment type="caution">
    <text evidence="1">The sequence shown here is derived from an EMBL/GenBank/DDBJ whole genome shotgun (WGS) entry which is preliminary data.</text>
</comment>
<organism evidence="1 2">
    <name type="scientific">Gossypium harknessii</name>
    <dbReference type="NCBI Taxonomy" id="34285"/>
    <lineage>
        <taxon>Eukaryota</taxon>
        <taxon>Viridiplantae</taxon>
        <taxon>Streptophyta</taxon>
        <taxon>Embryophyta</taxon>
        <taxon>Tracheophyta</taxon>
        <taxon>Spermatophyta</taxon>
        <taxon>Magnoliopsida</taxon>
        <taxon>eudicotyledons</taxon>
        <taxon>Gunneridae</taxon>
        <taxon>Pentapetalae</taxon>
        <taxon>rosids</taxon>
        <taxon>malvids</taxon>
        <taxon>Malvales</taxon>
        <taxon>Malvaceae</taxon>
        <taxon>Malvoideae</taxon>
        <taxon>Gossypium</taxon>
    </lineage>
</organism>
<accession>A0A7J9IE78</accession>
<proteinExistence type="predicted"/>
<dbReference type="EMBL" id="JABFAD010334537">
    <property type="protein sequence ID" value="MBA0820386.1"/>
    <property type="molecule type" value="Genomic_DNA"/>
</dbReference>
<protein>
    <submittedName>
        <fullName evidence="1">Uncharacterized protein</fullName>
    </submittedName>
</protein>
<reference evidence="1 2" key="1">
    <citation type="journal article" date="2019" name="Genome Biol. Evol.">
        <title>Insights into the evolution of the New World diploid cottons (Gossypium, subgenus Houzingenia) based on genome sequencing.</title>
        <authorList>
            <person name="Grover C.E."/>
            <person name="Arick M.A. 2nd"/>
            <person name="Thrash A."/>
            <person name="Conover J.L."/>
            <person name="Sanders W.S."/>
            <person name="Peterson D.G."/>
            <person name="Frelichowski J.E."/>
            <person name="Scheffler J.A."/>
            <person name="Scheffler B.E."/>
            <person name="Wendel J.F."/>
        </authorList>
    </citation>
    <scope>NUCLEOTIDE SEQUENCE [LARGE SCALE GENOMIC DNA]</scope>
    <source>
        <strain evidence="1">0</strain>
        <tissue evidence="1">Leaf</tissue>
    </source>
</reference>
<gene>
    <name evidence="1" type="ORF">Gohar_025589</name>
</gene>
<dbReference type="Proteomes" id="UP000593560">
    <property type="component" value="Unassembled WGS sequence"/>
</dbReference>
<keyword evidence="2" id="KW-1185">Reference proteome</keyword>
<name>A0A7J9IE78_9ROSI</name>